<comment type="caution">
    <text evidence="1">The sequence shown here is derived from an EMBL/GenBank/DDBJ whole genome shotgun (WGS) entry which is preliminary data.</text>
</comment>
<evidence type="ECO:0000313" key="1">
    <source>
        <dbReference type="EMBL" id="GAG68428.1"/>
    </source>
</evidence>
<dbReference type="EMBL" id="BART01009439">
    <property type="protein sequence ID" value="GAG68428.1"/>
    <property type="molecule type" value="Genomic_DNA"/>
</dbReference>
<name>X1A6L9_9ZZZZ</name>
<dbReference type="InterPro" id="IPR011010">
    <property type="entry name" value="DNA_brk_join_enz"/>
</dbReference>
<sequence length="116" mass="13195">MNLQRLITDYVEFKQSLGMRFNSEAVILKAFCKAVGNLDIEDVKSEAVKAYISGKGPITSFWHKKFIALSVFYRYAIGRGYTTSSPLPDTIPKLPKCYSAYIYSPDEFHRLIQATD</sequence>
<organism evidence="1">
    <name type="scientific">marine sediment metagenome</name>
    <dbReference type="NCBI Taxonomy" id="412755"/>
    <lineage>
        <taxon>unclassified sequences</taxon>
        <taxon>metagenomes</taxon>
        <taxon>ecological metagenomes</taxon>
    </lineage>
</organism>
<dbReference type="AlphaFoldDB" id="X1A6L9"/>
<dbReference type="GO" id="GO:0003677">
    <property type="term" value="F:DNA binding"/>
    <property type="evidence" value="ECO:0007669"/>
    <property type="project" value="InterPro"/>
</dbReference>
<dbReference type="SUPFAM" id="SSF56349">
    <property type="entry name" value="DNA breaking-rejoining enzymes"/>
    <property type="match status" value="1"/>
</dbReference>
<feature type="non-terminal residue" evidence="1">
    <location>
        <position position="116"/>
    </location>
</feature>
<protein>
    <recommendedName>
        <fullName evidence="2">Core-binding (CB) domain-containing protein</fullName>
    </recommendedName>
</protein>
<proteinExistence type="predicted"/>
<gene>
    <name evidence="1" type="ORF">S01H4_20917</name>
</gene>
<reference evidence="1" key="1">
    <citation type="journal article" date="2014" name="Front. Microbiol.">
        <title>High frequency of phylogenetically diverse reductive dehalogenase-homologous genes in deep subseafloor sedimentary metagenomes.</title>
        <authorList>
            <person name="Kawai M."/>
            <person name="Futagami T."/>
            <person name="Toyoda A."/>
            <person name="Takaki Y."/>
            <person name="Nishi S."/>
            <person name="Hori S."/>
            <person name="Arai W."/>
            <person name="Tsubouchi T."/>
            <person name="Morono Y."/>
            <person name="Uchiyama I."/>
            <person name="Ito T."/>
            <person name="Fujiyama A."/>
            <person name="Inagaki F."/>
            <person name="Takami H."/>
        </authorList>
    </citation>
    <scope>NUCLEOTIDE SEQUENCE</scope>
    <source>
        <strain evidence="1">Expedition CK06-06</strain>
    </source>
</reference>
<evidence type="ECO:0008006" key="2">
    <source>
        <dbReference type="Google" id="ProtNLM"/>
    </source>
</evidence>
<accession>X1A6L9</accession>